<proteinExistence type="predicted"/>
<gene>
    <name evidence="2" type="ORF">SCODWIG_01635</name>
</gene>
<name>A0A376B5Y7_9ASCO</name>
<dbReference type="CDD" id="cd22876">
    <property type="entry name" value="Acm1_CIR"/>
    <property type="match status" value="1"/>
</dbReference>
<feature type="compositionally biased region" description="Polar residues" evidence="1">
    <location>
        <begin position="1"/>
        <end position="11"/>
    </location>
</feature>
<dbReference type="EMBL" id="UFAJ01000223">
    <property type="protein sequence ID" value="SSD59874.1"/>
    <property type="molecule type" value="Genomic_DNA"/>
</dbReference>
<sequence>MIGSPNKSRSALVSKDINSRDGSPCKKSKISEYLPRKIVKKRTRSQSPIKISNRDNATVITKSSTVVKSSNTPSPLKVKPLLSEHSNSLKPPKSTPASVPLFQFYEESKSERKQVLFTHKLEMLAKETVDENDADIIKENLNPETFLNLTMRDTTRYPLKDLDIDEFKGYTEDVHTKELSQLTLQLRHKKTLPIDITPPRSRNLREFFTNSRSTGSNDYDYTYKPAFGSISFTTDDISVEKIVKKLDFKIYSNEEDGENDGDDVF</sequence>
<evidence type="ECO:0000256" key="1">
    <source>
        <dbReference type="SAM" id="MobiDB-lite"/>
    </source>
</evidence>
<dbReference type="AlphaFoldDB" id="A0A376B5Y7"/>
<keyword evidence="3" id="KW-1185">Reference proteome</keyword>
<evidence type="ECO:0000313" key="3">
    <source>
        <dbReference type="Proteomes" id="UP000262825"/>
    </source>
</evidence>
<dbReference type="Proteomes" id="UP000262825">
    <property type="component" value="Unassembled WGS sequence"/>
</dbReference>
<evidence type="ECO:0000313" key="2">
    <source>
        <dbReference type="EMBL" id="SSD59874.1"/>
    </source>
</evidence>
<organism evidence="2 3">
    <name type="scientific">Saccharomycodes ludwigii</name>
    <dbReference type="NCBI Taxonomy" id="36035"/>
    <lineage>
        <taxon>Eukaryota</taxon>
        <taxon>Fungi</taxon>
        <taxon>Dikarya</taxon>
        <taxon>Ascomycota</taxon>
        <taxon>Saccharomycotina</taxon>
        <taxon>Saccharomycetes</taxon>
        <taxon>Saccharomycodales</taxon>
        <taxon>Saccharomycodaceae</taxon>
        <taxon>Saccharomycodes</taxon>
    </lineage>
</organism>
<protein>
    <submittedName>
        <fullName evidence="2">Uncharacterized protein</fullName>
    </submittedName>
</protein>
<accession>A0A376B5Y7</accession>
<feature type="region of interest" description="Disordered" evidence="1">
    <location>
        <begin position="1"/>
        <end position="30"/>
    </location>
</feature>
<dbReference type="VEuPathDB" id="FungiDB:SCODWIG_01635"/>
<reference evidence="3" key="1">
    <citation type="submission" date="2018-06" db="EMBL/GenBank/DDBJ databases">
        <authorList>
            <person name="Guldener U."/>
        </authorList>
    </citation>
    <scope>NUCLEOTIDE SEQUENCE [LARGE SCALE GENOMIC DNA]</scope>
    <source>
        <strain evidence="3">UTAD17</strain>
    </source>
</reference>